<evidence type="ECO:0000313" key="1">
    <source>
        <dbReference type="EMBL" id="SPF67516.1"/>
    </source>
</evidence>
<dbReference type="OrthoDB" id="3727733at2"/>
<dbReference type="EMBL" id="OMOH01000002">
    <property type="protein sequence ID" value="SPF67516.1"/>
    <property type="molecule type" value="Genomic_DNA"/>
</dbReference>
<keyword evidence="2" id="KW-1185">Reference proteome</keyword>
<gene>
    <name evidence="1" type="ORF">PROPJV5_0470</name>
</gene>
<name>A0A375I224_9ACTN</name>
<dbReference type="RefSeq" id="WP_147385322.1">
    <property type="nucleotide sequence ID" value="NZ_OMOH01000002.1"/>
</dbReference>
<accession>A0A375I224</accession>
<protein>
    <submittedName>
        <fullName evidence="1">Uncharacterized protein</fullName>
    </submittedName>
</protein>
<organism evidence="1 2">
    <name type="scientific">Propionibacterium ruminifibrarum</name>
    <dbReference type="NCBI Taxonomy" id="1962131"/>
    <lineage>
        <taxon>Bacteria</taxon>
        <taxon>Bacillati</taxon>
        <taxon>Actinomycetota</taxon>
        <taxon>Actinomycetes</taxon>
        <taxon>Propionibacteriales</taxon>
        <taxon>Propionibacteriaceae</taxon>
        <taxon>Propionibacterium</taxon>
    </lineage>
</organism>
<dbReference type="Proteomes" id="UP000265962">
    <property type="component" value="Unassembled WGS sequence"/>
</dbReference>
<dbReference type="AlphaFoldDB" id="A0A375I224"/>
<sequence length="201" mass="22311">MALSGGDRRTAFGVRRIFERLTNAQGATVGAVVHDLGATNILTFAVMPADGKLVEVSSRIECKNANPFTWTHALTRIDDRLHDLQRTTDMPSPCVPVWAEYGIAHYLADKPEHAPIECTMIDEITGEQHEAVFAWTEPTTITWTLDGVLRRRYTIADEQIASSEQGALTAVRVPGEDALLSGIDQGIRYRVTDFMRDANER</sequence>
<proteinExistence type="predicted"/>
<evidence type="ECO:0000313" key="2">
    <source>
        <dbReference type="Proteomes" id="UP000265962"/>
    </source>
</evidence>
<reference evidence="2" key="1">
    <citation type="submission" date="2018-02" db="EMBL/GenBank/DDBJ databases">
        <authorList>
            <person name="Hornung B."/>
        </authorList>
    </citation>
    <scope>NUCLEOTIDE SEQUENCE [LARGE SCALE GENOMIC DNA]</scope>
</reference>